<name>A0A9P4SC88_9PEZI</name>
<accession>A0A9P4SC88</accession>
<dbReference type="PANTHER" id="PTHR34612">
    <property type="entry name" value="GH131_N DOMAIN-CONTAINING PROTEIN"/>
    <property type="match status" value="1"/>
</dbReference>
<dbReference type="PANTHER" id="PTHR34612:SF4">
    <property type="entry name" value="GLYCOSIDE HYDROLASE 131 CATALYTIC N-TERMINAL DOMAIN-CONTAINING PROTEIN"/>
    <property type="match status" value="1"/>
</dbReference>
<dbReference type="GO" id="GO:0016787">
    <property type="term" value="F:hydrolase activity"/>
    <property type="evidence" value="ECO:0007669"/>
    <property type="project" value="UniProtKB-KW"/>
</dbReference>
<dbReference type="InterPro" id="IPR041524">
    <property type="entry name" value="GH131_N"/>
</dbReference>
<organism evidence="2 3">
    <name type="scientific">Patellaria atrata CBS 101060</name>
    <dbReference type="NCBI Taxonomy" id="1346257"/>
    <lineage>
        <taxon>Eukaryota</taxon>
        <taxon>Fungi</taxon>
        <taxon>Dikarya</taxon>
        <taxon>Ascomycota</taxon>
        <taxon>Pezizomycotina</taxon>
        <taxon>Dothideomycetes</taxon>
        <taxon>Dothideomycetes incertae sedis</taxon>
        <taxon>Patellariales</taxon>
        <taxon>Patellariaceae</taxon>
        <taxon>Patellaria</taxon>
    </lineage>
</organism>
<keyword evidence="3" id="KW-1185">Reference proteome</keyword>
<dbReference type="AlphaFoldDB" id="A0A9P4SC88"/>
<feature type="domain" description="Glycoside hydrolase 131 catalytic N-terminal" evidence="1">
    <location>
        <begin position="37"/>
        <end position="289"/>
    </location>
</feature>
<sequence>MLFLLLPAVTSALPSSAPFPIPRAVAACPTIASALLPNNYSLSSFDSPRLFPFSSLSVKASDQKWSQILDFPPSYPYSRFDGREFKGVTVSINDSSVVKRSDKVEMVKRAGLVVEVLENRRGKGRMAFHWSVQQDLTKMLNLTHEYVNVWYGGLGVEDEEMAWSVRQGWVLGSGETGGTKERRERWHVLNAKGEEVWGQEIMWRGWQNFAVTMDFDMNTLQIFYSVGEAPLVPVTSVTLNKNTVSNGHFQLGIAKKPTETKTGIFDGYQEHLTRKEAQTFGGIFVEDNTRDCISL</sequence>
<dbReference type="OrthoDB" id="5283326at2759"/>
<proteinExistence type="predicted"/>
<protein>
    <submittedName>
        <fullName evidence="2">Glycoside hydrolase family 131 protein</fullName>
    </submittedName>
</protein>
<comment type="caution">
    <text evidence="2">The sequence shown here is derived from an EMBL/GenBank/DDBJ whole genome shotgun (WGS) entry which is preliminary data.</text>
</comment>
<evidence type="ECO:0000259" key="1">
    <source>
        <dbReference type="Pfam" id="PF18271"/>
    </source>
</evidence>
<evidence type="ECO:0000313" key="2">
    <source>
        <dbReference type="EMBL" id="KAF2840016.1"/>
    </source>
</evidence>
<evidence type="ECO:0000313" key="3">
    <source>
        <dbReference type="Proteomes" id="UP000799429"/>
    </source>
</evidence>
<dbReference type="EMBL" id="MU006093">
    <property type="protein sequence ID" value="KAF2840016.1"/>
    <property type="molecule type" value="Genomic_DNA"/>
</dbReference>
<gene>
    <name evidence="2" type="ORF">M501DRAFT_931382</name>
</gene>
<dbReference type="Gene3D" id="2.60.120.1160">
    <property type="match status" value="1"/>
</dbReference>
<keyword evidence="2" id="KW-0378">Hydrolase</keyword>
<reference evidence="2" key="1">
    <citation type="journal article" date="2020" name="Stud. Mycol.">
        <title>101 Dothideomycetes genomes: a test case for predicting lifestyles and emergence of pathogens.</title>
        <authorList>
            <person name="Haridas S."/>
            <person name="Albert R."/>
            <person name="Binder M."/>
            <person name="Bloem J."/>
            <person name="Labutti K."/>
            <person name="Salamov A."/>
            <person name="Andreopoulos B."/>
            <person name="Baker S."/>
            <person name="Barry K."/>
            <person name="Bills G."/>
            <person name="Bluhm B."/>
            <person name="Cannon C."/>
            <person name="Castanera R."/>
            <person name="Culley D."/>
            <person name="Daum C."/>
            <person name="Ezra D."/>
            <person name="Gonzalez J."/>
            <person name="Henrissat B."/>
            <person name="Kuo A."/>
            <person name="Liang C."/>
            <person name="Lipzen A."/>
            <person name="Lutzoni F."/>
            <person name="Magnuson J."/>
            <person name="Mondo S."/>
            <person name="Nolan M."/>
            <person name="Ohm R."/>
            <person name="Pangilinan J."/>
            <person name="Park H.-J."/>
            <person name="Ramirez L."/>
            <person name="Alfaro M."/>
            <person name="Sun H."/>
            <person name="Tritt A."/>
            <person name="Yoshinaga Y."/>
            <person name="Zwiers L.-H."/>
            <person name="Turgeon B."/>
            <person name="Goodwin S."/>
            <person name="Spatafora J."/>
            <person name="Crous P."/>
            <person name="Grigoriev I."/>
        </authorList>
    </citation>
    <scope>NUCLEOTIDE SEQUENCE</scope>
    <source>
        <strain evidence="2">CBS 101060</strain>
    </source>
</reference>
<dbReference type="Pfam" id="PF18271">
    <property type="entry name" value="GH131_N"/>
    <property type="match status" value="1"/>
</dbReference>
<dbReference type="Proteomes" id="UP000799429">
    <property type="component" value="Unassembled WGS sequence"/>
</dbReference>